<sequence length="14" mass="1613">MEESRPNIIIALNI</sequence>
<evidence type="ECO:0000313" key="1">
    <source>
        <dbReference type="EMBL" id="JAH85468.1"/>
    </source>
</evidence>
<reference evidence="1" key="2">
    <citation type="journal article" date="2015" name="Fish Shellfish Immunol.">
        <title>Early steps in the European eel (Anguilla anguilla)-Vibrio vulnificus interaction in the gills: Role of the RtxA13 toxin.</title>
        <authorList>
            <person name="Callol A."/>
            <person name="Pajuelo D."/>
            <person name="Ebbesson L."/>
            <person name="Teles M."/>
            <person name="MacKenzie S."/>
            <person name="Amaro C."/>
        </authorList>
    </citation>
    <scope>NUCLEOTIDE SEQUENCE</scope>
</reference>
<accession>A0A0E9W7L5</accession>
<reference evidence="1" key="1">
    <citation type="submission" date="2014-11" db="EMBL/GenBank/DDBJ databases">
        <authorList>
            <person name="Amaro Gonzalez C."/>
        </authorList>
    </citation>
    <scope>NUCLEOTIDE SEQUENCE</scope>
</reference>
<organism evidence="1">
    <name type="scientific">Anguilla anguilla</name>
    <name type="common">European freshwater eel</name>
    <name type="synonym">Muraena anguilla</name>
    <dbReference type="NCBI Taxonomy" id="7936"/>
    <lineage>
        <taxon>Eukaryota</taxon>
        <taxon>Metazoa</taxon>
        <taxon>Chordata</taxon>
        <taxon>Craniata</taxon>
        <taxon>Vertebrata</taxon>
        <taxon>Euteleostomi</taxon>
        <taxon>Actinopterygii</taxon>
        <taxon>Neopterygii</taxon>
        <taxon>Teleostei</taxon>
        <taxon>Anguilliformes</taxon>
        <taxon>Anguillidae</taxon>
        <taxon>Anguilla</taxon>
    </lineage>
</organism>
<dbReference type="EMBL" id="GBXM01023109">
    <property type="protein sequence ID" value="JAH85468.1"/>
    <property type="molecule type" value="Transcribed_RNA"/>
</dbReference>
<proteinExistence type="predicted"/>
<protein>
    <submittedName>
        <fullName evidence="1">Uncharacterized protein</fullName>
    </submittedName>
</protein>
<name>A0A0E9W7L5_ANGAN</name>